<dbReference type="SUPFAM" id="SSF56281">
    <property type="entry name" value="Metallo-hydrolase/oxidoreductase"/>
    <property type="match status" value="1"/>
</dbReference>
<dbReference type="RefSeq" id="WP_379102638.1">
    <property type="nucleotide sequence ID" value="NZ_JBHUGZ010000017.1"/>
</dbReference>
<dbReference type="Gene3D" id="3.60.15.10">
    <property type="entry name" value="Ribonuclease Z/Hydroxyacylglutathione hydrolase-like"/>
    <property type="match status" value="1"/>
</dbReference>
<dbReference type="Proteomes" id="UP001597405">
    <property type="component" value="Unassembled WGS sequence"/>
</dbReference>
<dbReference type="InterPro" id="IPR036866">
    <property type="entry name" value="RibonucZ/Hydroxyglut_hydro"/>
</dbReference>
<gene>
    <name evidence="3" type="ORF">ACFSOZ_26100</name>
</gene>
<keyword evidence="4" id="KW-1185">Reference proteome</keyword>
<dbReference type="PANTHER" id="PTHR42951:SF4">
    <property type="entry name" value="ACYL-COENZYME A THIOESTERASE MBLAC2"/>
    <property type="match status" value="1"/>
</dbReference>
<dbReference type="InterPro" id="IPR050855">
    <property type="entry name" value="NDM-1-like"/>
</dbReference>
<comment type="similarity">
    <text evidence="1">Belongs to the metallo-beta-lactamase superfamily. Class-B beta-lactamase family.</text>
</comment>
<dbReference type="SMART" id="SM00849">
    <property type="entry name" value="Lactamase_B"/>
    <property type="match status" value="1"/>
</dbReference>
<evidence type="ECO:0000256" key="1">
    <source>
        <dbReference type="ARBA" id="ARBA00005250"/>
    </source>
</evidence>
<name>A0ABW4UIM2_9HYPH</name>
<proteinExistence type="inferred from homology"/>
<sequence>MSSTVPGEAFDWFSRETLGQGITRLWEPHVHPYFRSNIFHVRGRDVDLVIDAGMGLVPLRPVLGLQHGKPVVAVATHIHVDHVGALREFETRAGHRAEAAFFEDMADEHTLAHLFRAQPEAVGRAPNEAWSPQRFRISPAPLARILDDGDLIETGDRSFRVIHLPGHSPGSIGLFDERNGDFLAGDAIYRGRLVDDLPGSDMRLYRKTMERLLQIDFNQAYCGHGETIDLSELRSIARAYLDKPSAS</sequence>
<dbReference type="Pfam" id="PF00753">
    <property type="entry name" value="Lactamase_B"/>
    <property type="match status" value="1"/>
</dbReference>
<comment type="caution">
    <text evidence="3">The sequence shown here is derived from an EMBL/GenBank/DDBJ whole genome shotgun (WGS) entry which is preliminary data.</text>
</comment>
<evidence type="ECO:0000259" key="2">
    <source>
        <dbReference type="SMART" id="SM00849"/>
    </source>
</evidence>
<dbReference type="InterPro" id="IPR001279">
    <property type="entry name" value="Metallo-B-lactamas"/>
</dbReference>
<evidence type="ECO:0000313" key="3">
    <source>
        <dbReference type="EMBL" id="MFD1985924.1"/>
    </source>
</evidence>
<reference evidence="4" key="1">
    <citation type="journal article" date="2019" name="Int. J. Syst. Evol. Microbiol.">
        <title>The Global Catalogue of Microorganisms (GCM) 10K type strain sequencing project: providing services to taxonomists for standard genome sequencing and annotation.</title>
        <authorList>
            <consortium name="The Broad Institute Genomics Platform"/>
            <consortium name="The Broad Institute Genome Sequencing Center for Infectious Disease"/>
            <person name="Wu L."/>
            <person name="Ma J."/>
        </authorList>
    </citation>
    <scope>NUCLEOTIDE SEQUENCE [LARGE SCALE GENOMIC DNA]</scope>
    <source>
        <strain evidence="4">CGMCC 1.16225</strain>
    </source>
</reference>
<organism evidence="3 4">
    <name type="scientific">Mesorhizobium newzealandense</name>
    <dbReference type="NCBI Taxonomy" id="1300302"/>
    <lineage>
        <taxon>Bacteria</taxon>
        <taxon>Pseudomonadati</taxon>
        <taxon>Pseudomonadota</taxon>
        <taxon>Alphaproteobacteria</taxon>
        <taxon>Hyphomicrobiales</taxon>
        <taxon>Phyllobacteriaceae</taxon>
        <taxon>Mesorhizobium</taxon>
    </lineage>
</organism>
<dbReference type="EMBL" id="JBHUGZ010000017">
    <property type="protein sequence ID" value="MFD1985924.1"/>
    <property type="molecule type" value="Genomic_DNA"/>
</dbReference>
<dbReference type="PANTHER" id="PTHR42951">
    <property type="entry name" value="METALLO-BETA-LACTAMASE DOMAIN-CONTAINING"/>
    <property type="match status" value="1"/>
</dbReference>
<evidence type="ECO:0000313" key="4">
    <source>
        <dbReference type="Proteomes" id="UP001597405"/>
    </source>
</evidence>
<accession>A0ABW4UIM2</accession>
<feature type="domain" description="Metallo-beta-lactamase" evidence="2">
    <location>
        <begin position="35"/>
        <end position="224"/>
    </location>
</feature>
<protein>
    <submittedName>
        <fullName evidence="3">MBL fold metallo-hydrolase</fullName>
    </submittedName>
</protein>